<feature type="compositionally biased region" description="Basic and acidic residues" evidence="1">
    <location>
        <begin position="47"/>
        <end position="70"/>
    </location>
</feature>
<dbReference type="InterPro" id="IPR000157">
    <property type="entry name" value="TIR_dom"/>
</dbReference>
<dbReference type="AlphaFoldDB" id="A0AAD3D7K8"/>
<organism evidence="3 4">
    <name type="scientific">Chaetoceros tenuissimus</name>
    <dbReference type="NCBI Taxonomy" id="426638"/>
    <lineage>
        <taxon>Eukaryota</taxon>
        <taxon>Sar</taxon>
        <taxon>Stramenopiles</taxon>
        <taxon>Ochrophyta</taxon>
        <taxon>Bacillariophyta</taxon>
        <taxon>Coscinodiscophyceae</taxon>
        <taxon>Chaetocerotophycidae</taxon>
        <taxon>Chaetocerotales</taxon>
        <taxon>Chaetocerotaceae</taxon>
        <taxon>Chaetoceros</taxon>
    </lineage>
</organism>
<dbReference type="InterPro" id="IPR035897">
    <property type="entry name" value="Toll_tir_struct_dom_sf"/>
</dbReference>
<gene>
    <name evidence="3" type="ORF">CTEN210_15388</name>
</gene>
<feature type="region of interest" description="Disordered" evidence="1">
    <location>
        <begin position="47"/>
        <end position="74"/>
    </location>
</feature>
<dbReference type="EMBL" id="BLLK01000062">
    <property type="protein sequence ID" value="GFH58912.1"/>
    <property type="molecule type" value="Genomic_DNA"/>
</dbReference>
<dbReference type="Pfam" id="PF13676">
    <property type="entry name" value="TIR_2"/>
    <property type="match status" value="1"/>
</dbReference>
<comment type="caution">
    <text evidence="3">The sequence shown here is derived from an EMBL/GenBank/DDBJ whole genome shotgun (WGS) entry which is preliminary data.</text>
</comment>
<feature type="compositionally biased region" description="Low complexity" evidence="1">
    <location>
        <begin position="346"/>
        <end position="358"/>
    </location>
</feature>
<evidence type="ECO:0000256" key="1">
    <source>
        <dbReference type="SAM" id="MobiDB-lite"/>
    </source>
</evidence>
<evidence type="ECO:0000259" key="2">
    <source>
        <dbReference type="Pfam" id="PF13676"/>
    </source>
</evidence>
<dbReference type="SUPFAM" id="SSF52200">
    <property type="entry name" value="Toll/Interleukin receptor TIR domain"/>
    <property type="match status" value="1"/>
</dbReference>
<dbReference type="Proteomes" id="UP001054902">
    <property type="component" value="Unassembled WGS sequence"/>
</dbReference>
<proteinExistence type="predicted"/>
<keyword evidence="4" id="KW-1185">Reference proteome</keyword>
<sequence length="654" mass="73639">MFGRFHKHHRDDHTTDELARLADEVAGLRADVKALVETSSAGDDISKIEQSFREKSSHTSSREDKAERSRKQGMVNPDDCDVMISLNCKTMLETAQRIRHFLETNGVKVWLCVNMAAGADFRDEIVAAVDSCEVFLPLINEAWCLSKECKYEFNYGFRKHLTSDTGVPYIVPMCFPDLDWNAHGHVRALLANTNALVYNPNEEANIMDKLKDSLVECGLTMKKNRPSSWAPDELRSFLEAAIIKPLLEDGENMIDGSAYLHMDSNALEEKIRKLAISSKEQMQHLEQIAKVENDTLVLATSMESEIEVLEDLEEEEEVLSSSNSGDDDGDGDEVPVSPKRKKKPSKSSNNVLPGSSPMLSPPPSIPSVSQISLKGMYKVIAKTTNYYDQNVTKSNVFLVTLSDNGIASTGCAWQAGTIHNNYDGVTSIWQGKYRHTEGSFFFSATYSNNTKEEYAGSLERDRSGKYVFSRGTKSKYAWFGYGRESYGMLDMLMLRLSKDEEDQVKKAMQLIAIEDSDAVPMEAVMQTIGEEISWQLFDRISDQQEIHIPRKGFCLTPEYNARICLNAPIAIQFVLPNGIDDYNGCAISIIYDSTNEPHHERKIYVNEYILARGYVFPKSKVPRLPGKYEIAFFNAENEKIASNPILVCQESLWK</sequence>
<protein>
    <recommendedName>
        <fullName evidence="2">TIR domain-containing protein</fullName>
    </recommendedName>
</protein>
<feature type="domain" description="TIR" evidence="2">
    <location>
        <begin position="83"/>
        <end position="177"/>
    </location>
</feature>
<dbReference type="GO" id="GO:0007165">
    <property type="term" value="P:signal transduction"/>
    <property type="evidence" value="ECO:0007669"/>
    <property type="project" value="InterPro"/>
</dbReference>
<accession>A0AAD3D7K8</accession>
<feature type="region of interest" description="Disordered" evidence="1">
    <location>
        <begin position="312"/>
        <end position="366"/>
    </location>
</feature>
<name>A0AAD3D7K8_9STRA</name>
<dbReference type="Gene3D" id="3.40.50.10140">
    <property type="entry name" value="Toll/interleukin-1 receptor homology (TIR) domain"/>
    <property type="match status" value="1"/>
</dbReference>
<evidence type="ECO:0000313" key="4">
    <source>
        <dbReference type="Proteomes" id="UP001054902"/>
    </source>
</evidence>
<evidence type="ECO:0000313" key="3">
    <source>
        <dbReference type="EMBL" id="GFH58912.1"/>
    </source>
</evidence>
<reference evidence="3 4" key="1">
    <citation type="journal article" date="2021" name="Sci. Rep.">
        <title>The genome of the diatom Chaetoceros tenuissimus carries an ancient integrated fragment of an extant virus.</title>
        <authorList>
            <person name="Hongo Y."/>
            <person name="Kimura K."/>
            <person name="Takaki Y."/>
            <person name="Yoshida Y."/>
            <person name="Baba S."/>
            <person name="Kobayashi G."/>
            <person name="Nagasaki K."/>
            <person name="Hano T."/>
            <person name="Tomaru Y."/>
        </authorList>
    </citation>
    <scope>NUCLEOTIDE SEQUENCE [LARGE SCALE GENOMIC DNA]</scope>
    <source>
        <strain evidence="3 4">NIES-3715</strain>
    </source>
</reference>